<evidence type="ECO:0000256" key="3">
    <source>
        <dbReference type="ARBA" id="ARBA00022617"/>
    </source>
</evidence>
<dbReference type="PANTHER" id="PTHR24304">
    <property type="entry name" value="CYTOCHROME P450 FAMILY 7"/>
    <property type="match status" value="1"/>
</dbReference>
<reference evidence="7 9" key="1">
    <citation type="journal article" date="2020" name="Stud. Mycol.">
        <title>101 Dothideomycetes genomes: a test case for predicting lifestyles and emergence of pathogens.</title>
        <authorList>
            <person name="Haridas S."/>
            <person name="Albert R."/>
            <person name="Binder M."/>
            <person name="Bloem J."/>
            <person name="Labutti K."/>
            <person name="Salamov A."/>
            <person name="Andreopoulos B."/>
            <person name="Baker S."/>
            <person name="Barry K."/>
            <person name="Bills G."/>
            <person name="Bluhm B."/>
            <person name="Cannon C."/>
            <person name="Castanera R."/>
            <person name="Culley D."/>
            <person name="Daum C."/>
            <person name="Ezra D."/>
            <person name="Gonzalez J."/>
            <person name="Henrissat B."/>
            <person name="Kuo A."/>
            <person name="Liang C."/>
            <person name="Lipzen A."/>
            <person name="Lutzoni F."/>
            <person name="Magnuson J."/>
            <person name="Mondo S."/>
            <person name="Nolan M."/>
            <person name="Ohm R."/>
            <person name="Pangilinan J."/>
            <person name="Park H.-J."/>
            <person name="Ramirez L."/>
            <person name="Alfaro M."/>
            <person name="Sun H."/>
            <person name="Tritt A."/>
            <person name="Yoshinaga Y."/>
            <person name="Zwiers L.-H."/>
            <person name="Turgeon B."/>
            <person name="Goodwin S."/>
            <person name="Spatafora J."/>
            <person name="Crous P."/>
            <person name="Grigoriev I."/>
        </authorList>
    </citation>
    <scope>NUCLEOTIDE SEQUENCE</scope>
    <source>
        <strain evidence="7 9">CBS 304.34</strain>
    </source>
</reference>
<dbReference type="GO" id="GO:0020037">
    <property type="term" value="F:heme binding"/>
    <property type="evidence" value="ECO:0007669"/>
    <property type="project" value="InterPro"/>
</dbReference>
<name>A0A6A6YFL9_9PEZI</name>
<evidence type="ECO:0000256" key="2">
    <source>
        <dbReference type="ARBA" id="ARBA00010617"/>
    </source>
</evidence>
<evidence type="ECO:0000256" key="4">
    <source>
        <dbReference type="ARBA" id="ARBA00022723"/>
    </source>
</evidence>
<feature type="binding site" description="axial binding residue" evidence="6">
    <location>
        <position position="431"/>
    </location>
    <ligand>
        <name>heme</name>
        <dbReference type="ChEBI" id="CHEBI:30413"/>
    </ligand>
    <ligandPart>
        <name>Fe</name>
        <dbReference type="ChEBI" id="CHEBI:18248"/>
    </ligandPart>
</feature>
<reference evidence="9" key="2">
    <citation type="submission" date="2020-04" db="EMBL/GenBank/DDBJ databases">
        <authorList>
            <consortium name="NCBI Genome Project"/>
        </authorList>
    </citation>
    <scope>NUCLEOTIDE SEQUENCE</scope>
    <source>
        <strain evidence="9">CBS 304.34</strain>
    </source>
</reference>
<gene>
    <name evidence="7 9" type="ORF">BDZ99DRAFT_448119</name>
</gene>
<evidence type="ECO:0000313" key="7">
    <source>
        <dbReference type="EMBL" id="KAF2806677.1"/>
    </source>
</evidence>
<dbReference type="Pfam" id="PF00067">
    <property type="entry name" value="p450"/>
    <property type="match status" value="1"/>
</dbReference>
<dbReference type="Gene3D" id="1.10.630.10">
    <property type="entry name" value="Cytochrome P450"/>
    <property type="match status" value="1"/>
</dbReference>
<evidence type="ECO:0000256" key="6">
    <source>
        <dbReference type="PIRSR" id="PIRSR602403-1"/>
    </source>
</evidence>
<comment type="cofactor">
    <cofactor evidence="1 6">
        <name>heme</name>
        <dbReference type="ChEBI" id="CHEBI:30413"/>
    </cofactor>
</comment>
<dbReference type="EMBL" id="MU003706">
    <property type="protein sequence ID" value="KAF2806677.1"/>
    <property type="molecule type" value="Genomic_DNA"/>
</dbReference>
<dbReference type="PRINTS" id="PR00465">
    <property type="entry name" value="EP450IV"/>
</dbReference>
<proteinExistence type="inferred from homology"/>
<dbReference type="GO" id="GO:0016705">
    <property type="term" value="F:oxidoreductase activity, acting on paired donors, with incorporation or reduction of molecular oxygen"/>
    <property type="evidence" value="ECO:0007669"/>
    <property type="project" value="InterPro"/>
</dbReference>
<dbReference type="PANTHER" id="PTHR24304:SF2">
    <property type="entry name" value="24-HYDROXYCHOLESTEROL 7-ALPHA-HYDROXYLASE"/>
    <property type="match status" value="1"/>
</dbReference>
<evidence type="ECO:0000313" key="8">
    <source>
        <dbReference type="Proteomes" id="UP000504636"/>
    </source>
</evidence>
<dbReference type="Proteomes" id="UP000504636">
    <property type="component" value="Unplaced"/>
</dbReference>
<dbReference type="InterPro" id="IPR002403">
    <property type="entry name" value="Cyt_P450_E_grp-IV"/>
</dbReference>
<dbReference type="InterPro" id="IPR036396">
    <property type="entry name" value="Cyt_P450_sf"/>
</dbReference>
<dbReference type="SUPFAM" id="SSF48264">
    <property type="entry name" value="Cytochrome P450"/>
    <property type="match status" value="1"/>
</dbReference>
<evidence type="ECO:0000313" key="9">
    <source>
        <dbReference type="RefSeq" id="XP_033573641.1"/>
    </source>
</evidence>
<keyword evidence="8" id="KW-1185">Reference proteome</keyword>
<evidence type="ECO:0000256" key="1">
    <source>
        <dbReference type="ARBA" id="ARBA00001971"/>
    </source>
</evidence>
<dbReference type="AlphaFoldDB" id="A0A6A6YFL9"/>
<dbReference type="InterPro" id="IPR001128">
    <property type="entry name" value="Cyt_P450"/>
</dbReference>
<dbReference type="GeneID" id="54458940"/>
<dbReference type="GO" id="GO:0005506">
    <property type="term" value="F:iron ion binding"/>
    <property type="evidence" value="ECO:0007669"/>
    <property type="project" value="InterPro"/>
</dbReference>
<protein>
    <submittedName>
        <fullName evidence="7 9">Cytochrome P450</fullName>
    </submittedName>
</protein>
<keyword evidence="5 6" id="KW-0408">Iron</keyword>
<dbReference type="RefSeq" id="XP_033573641.1">
    <property type="nucleotide sequence ID" value="XM_033718047.1"/>
</dbReference>
<evidence type="ECO:0000256" key="5">
    <source>
        <dbReference type="ARBA" id="ARBA00023004"/>
    </source>
</evidence>
<organism evidence="7">
    <name type="scientific">Mytilinidion resinicola</name>
    <dbReference type="NCBI Taxonomy" id="574789"/>
    <lineage>
        <taxon>Eukaryota</taxon>
        <taxon>Fungi</taxon>
        <taxon>Dikarya</taxon>
        <taxon>Ascomycota</taxon>
        <taxon>Pezizomycotina</taxon>
        <taxon>Dothideomycetes</taxon>
        <taxon>Pleosporomycetidae</taxon>
        <taxon>Mytilinidiales</taxon>
        <taxon>Mytilinidiaceae</taxon>
        <taxon>Mytilinidion</taxon>
    </lineage>
</organism>
<comment type="similarity">
    <text evidence="2">Belongs to the cytochrome P450 family.</text>
</comment>
<reference evidence="9" key="3">
    <citation type="submission" date="2025-04" db="UniProtKB">
        <authorList>
            <consortium name="RefSeq"/>
        </authorList>
    </citation>
    <scope>IDENTIFICATION</scope>
    <source>
        <strain evidence="9">CBS 304.34</strain>
    </source>
</reference>
<keyword evidence="4 6" id="KW-0479">Metal-binding</keyword>
<dbReference type="InterPro" id="IPR050529">
    <property type="entry name" value="CYP450_sterol_14alpha_dmase"/>
</dbReference>
<sequence>MWRIWRFTISPYLHPRRVKELPYWIPYAASYALSILETLALTCNSRIRNGSQEPFAVSVLGTKLYFLTNPADVSESFRNVTTLSWEKYLDVLLVSFGVKKNAMPLLHKDNQSLDRLFSTVTNTNNRARKRKLLDFADLAYRRQLAVDKVDELSSVFFRTLHETASWPQLAYKTTYGSHSRLTVRDLLDRTLARGIAKMFFGEVIFDLEPEMARHTLGFADGLWCLIYRYPRFLAKDFYNSYERILNAIEHFTALDPAETSQASFLIRNMIEAQKLAGLDARSAAALTSVLYEAAFANVHATAFWLLSYILFDNNLRSALCAEILPAFKDGQFDTTYIVQNCPLLESCFREVCRLHIVSYSVRLIEAQTKFGDKVLEPGNMLLVPFGQLHHDENVWGSDHAKFSPTRFLHSKGNSLASNQSYRPFGGGANLCPGKAFANRQVLSFTAYILYSYEVSVPLVDGKAQRMPLIQDNIPTFGTSVPQPGMDPLIDLTPRIIEPIQSIKSWS</sequence>
<dbReference type="GO" id="GO:0008395">
    <property type="term" value="F:steroid hydroxylase activity"/>
    <property type="evidence" value="ECO:0007669"/>
    <property type="project" value="TreeGrafter"/>
</dbReference>
<accession>A0A6A6YFL9</accession>
<dbReference type="OrthoDB" id="1470350at2759"/>
<keyword evidence="3 6" id="KW-0349">Heme</keyword>